<organism evidence="7 8">
    <name type="scientific">Podospora aff. communis PSN243</name>
    <dbReference type="NCBI Taxonomy" id="3040156"/>
    <lineage>
        <taxon>Eukaryota</taxon>
        <taxon>Fungi</taxon>
        <taxon>Dikarya</taxon>
        <taxon>Ascomycota</taxon>
        <taxon>Pezizomycotina</taxon>
        <taxon>Sordariomycetes</taxon>
        <taxon>Sordariomycetidae</taxon>
        <taxon>Sordariales</taxon>
        <taxon>Podosporaceae</taxon>
        <taxon>Podospora</taxon>
    </lineage>
</organism>
<dbReference type="PANTHER" id="PTHR46323:SF1">
    <property type="entry name" value="LACTASE"/>
    <property type="match status" value="1"/>
</dbReference>
<dbReference type="InterPro" id="IPR050347">
    <property type="entry name" value="Bact_Beta-galactosidase"/>
</dbReference>
<dbReference type="InterPro" id="IPR006101">
    <property type="entry name" value="Glyco_hydro_2"/>
</dbReference>
<dbReference type="FunFam" id="3.20.20.80:FF:000018">
    <property type="entry name" value="Beta-galactosidase"/>
    <property type="match status" value="1"/>
</dbReference>
<dbReference type="InterPro" id="IPR014718">
    <property type="entry name" value="GH-type_carb-bd"/>
</dbReference>
<dbReference type="SUPFAM" id="SSF49303">
    <property type="entry name" value="beta-Galactosidase/glucuronidase domain"/>
    <property type="match status" value="2"/>
</dbReference>
<dbReference type="GO" id="GO:0030246">
    <property type="term" value="F:carbohydrate binding"/>
    <property type="evidence" value="ECO:0007669"/>
    <property type="project" value="InterPro"/>
</dbReference>
<gene>
    <name evidence="7" type="ORF">QBC34DRAFT_436469</name>
</gene>
<dbReference type="FunFam" id="2.60.120.260:FF:000125">
    <property type="entry name" value="Intracellular beta-galactosidase BgaD"/>
    <property type="match status" value="1"/>
</dbReference>
<dbReference type="PANTHER" id="PTHR46323">
    <property type="entry name" value="BETA-GALACTOSIDASE"/>
    <property type="match status" value="1"/>
</dbReference>
<dbReference type="InterPro" id="IPR036156">
    <property type="entry name" value="Beta-gal/glucu_dom_sf"/>
</dbReference>
<dbReference type="Pfam" id="PF02836">
    <property type="entry name" value="Glyco_hydro_2_C"/>
    <property type="match status" value="1"/>
</dbReference>
<dbReference type="GO" id="GO:0009341">
    <property type="term" value="C:beta-galactosidase complex"/>
    <property type="evidence" value="ECO:0007669"/>
    <property type="project" value="InterPro"/>
</dbReference>
<dbReference type="Pfam" id="PF16353">
    <property type="entry name" value="LacZ_4"/>
    <property type="match status" value="1"/>
</dbReference>
<evidence type="ECO:0000256" key="5">
    <source>
        <dbReference type="RuleBase" id="RU361154"/>
    </source>
</evidence>
<dbReference type="InterPro" id="IPR017853">
    <property type="entry name" value="GH"/>
</dbReference>
<dbReference type="InterPro" id="IPR013783">
    <property type="entry name" value="Ig-like_fold"/>
</dbReference>
<dbReference type="Proteomes" id="UP001321760">
    <property type="component" value="Unassembled WGS sequence"/>
</dbReference>
<dbReference type="GO" id="GO:0004565">
    <property type="term" value="F:beta-galactosidase activity"/>
    <property type="evidence" value="ECO:0007669"/>
    <property type="project" value="InterPro"/>
</dbReference>
<evidence type="ECO:0000313" key="8">
    <source>
        <dbReference type="Proteomes" id="UP001321760"/>
    </source>
</evidence>
<keyword evidence="8" id="KW-1185">Reference proteome</keyword>
<dbReference type="SUPFAM" id="SSF49785">
    <property type="entry name" value="Galactose-binding domain-like"/>
    <property type="match status" value="1"/>
</dbReference>
<dbReference type="InterPro" id="IPR006102">
    <property type="entry name" value="Ig-like_GH2"/>
</dbReference>
<dbReference type="Pfam" id="PF00703">
    <property type="entry name" value="Glyco_hydro_2"/>
    <property type="match status" value="1"/>
</dbReference>
<dbReference type="SUPFAM" id="SSF74650">
    <property type="entry name" value="Galactose mutarotase-like"/>
    <property type="match status" value="1"/>
</dbReference>
<dbReference type="PROSITE" id="PS00608">
    <property type="entry name" value="GLYCOSYL_HYDROL_F2_2"/>
    <property type="match status" value="1"/>
</dbReference>
<accession>A0AAV9GSW1</accession>
<dbReference type="AlphaFoldDB" id="A0AAV9GSW1"/>
<feature type="domain" description="Beta galactosidase small chain/" evidence="6">
    <location>
        <begin position="770"/>
        <end position="1059"/>
    </location>
</feature>
<evidence type="ECO:0000256" key="2">
    <source>
        <dbReference type="ARBA" id="ARBA00022801"/>
    </source>
</evidence>
<dbReference type="GO" id="GO:0005990">
    <property type="term" value="P:lactose catabolic process"/>
    <property type="evidence" value="ECO:0007669"/>
    <property type="project" value="TreeGrafter"/>
</dbReference>
<dbReference type="Pfam" id="PF02929">
    <property type="entry name" value="Bgal_small_N"/>
    <property type="match status" value="1"/>
</dbReference>
<reference evidence="7" key="2">
    <citation type="submission" date="2023-05" db="EMBL/GenBank/DDBJ databases">
        <authorList>
            <consortium name="Lawrence Berkeley National Laboratory"/>
            <person name="Steindorff A."/>
            <person name="Hensen N."/>
            <person name="Bonometti L."/>
            <person name="Westerberg I."/>
            <person name="Brannstrom I.O."/>
            <person name="Guillou S."/>
            <person name="Cros-Aarteil S."/>
            <person name="Calhoun S."/>
            <person name="Haridas S."/>
            <person name="Kuo A."/>
            <person name="Mondo S."/>
            <person name="Pangilinan J."/>
            <person name="Riley R."/>
            <person name="Labutti K."/>
            <person name="Andreopoulos B."/>
            <person name="Lipzen A."/>
            <person name="Chen C."/>
            <person name="Yanf M."/>
            <person name="Daum C."/>
            <person name="Ng V."/>
            <person name="Clum A."/>
            <person name="Ohm R."/>
            <person name="Martin F."/>
            <person name="Silar P."/>
            <person name="Natvig D."/>
            <person name="Lalanne C."/>
            <person name="Gautier V."/>
            <person name="Ament-Velasquez S.L."/>
            <person name="Kruys A."/>
            <person name="Hutchinson M.I."/>
            <person name="Powell A.J."/>
            <person name="Barry K."/>
            <person name="Miller A.N."/>
            <person name="Grigoriev I.V."/>
            <person name="Debuchy R."/>
            <person name="Gladieux P."/>
            <person name="Thoren M.H."/>
            <person name="Johannesson H."/>
        </authorList>
    </citation>
    <scope>NUCLEOTIDE SEQUENCE</scope>
    <source>
        <strain evidence="7">PSN243</strain>
    </source>
</reference>
<sequence length="1063" mass="118359">MGSLYRGIPPQEVEGTPDFCNETVFRRNTLPPRSYYIPDTALVLNGQWQFHYAPTPLHAPEPSELGALPDDTASGVEGWTTIQVPGHWQLQGHGIPHYTNVQYPFPVCPPHPPTENPTGTYRRTFHVPSSWAPNSQLRLRFDGVDSAYHVWVNGVLVGYAQGSRNPSEFDVTSFVDRSGLNEVSVRVYQWSDGSYIEDQDQWWLSGIFRDVHLIEFPSEDRIEDWFLRTDFDEEYKNGTLNATIDVKASSSSIRVSVVVRELDKNGGAVVAGGESGDIVDGKLRVNIPVASPNKWTAETPYQYLVELALSVGSSVVQTVCQKIGFRKIELKGGLICVNGTAIQFHGVNRHDHHPLFGRAVPLDFIREDLLLMKRHNINALRCSHYPSHPGLFDIADELGLWVIDEADLECHGFYDAVARPKDIPEEMDYEKRKKLTFARAAKYTSDKPSWRAAYVDRMVQMVQRDKNHTSVIIWSLGNEAFYGRNHKAMYEYAKKVDPERPVHYEGDPEAESADMYSYMYPSVERLIKLAETEGVKDDGTFEKPVVLCEYAHAMGNGPGGLEDYEEAFRSLKRLQGGFIWEWANHGLWKEDSDGKSYYAYGGDFGDVPNDGTFVMDGLLYSAHKPTPGLLELEKVIEPVRVSWQDGHLVVSNHYNFIGLDHLEAVYSVEELDDRSTPLSSGTLELPDIRPGSSASVPLPQMAQYASSDKETCLTVSFLLKQSTPWAESGHEIAWFQHQLSNAKPSSRPEGGAPSHASSGLRCRQLSAELAVDGQGFSFTFDKARGYLTSWVFNGAKLLEVDPVTHAAIIPTFWRPPTDNDNPLSVPYWKRFGVDSMTSQLRSSVVTPSSDSVVIKTVTFLSPPVLDWGFEVDTQYTISSDGTLAIAVHMKPSGFKPEHVPRIGLTLRLTNQHFDTVHWHGLGPGESYPDKRSAQRMGVFAKSIADLQTPYEVPQENGNRMETRWLGVGSTQGTSAIRVTAGDAADWSDNCERNFSWVATKHSVKGVENAKHPCDLVEEEAVLLRLDAAVAGVGTAACGPGVREDLLVNVADIKFAFTLEALVK</sequence>
<evidence type="ECO:0000256" key="3">
    <source>
        <dbReference type="ARBA" id="ARBA00023295"/>
    </source>
</evidence>
<comment type="similarity">
    <text evidence="1 5">Belongs to the glycosyl hydrolase 2 family.</text>
</comment>
<dbReference type="SUPFAM" id="SSF51445">
    <property type="entry name" value="(Trans)glycosidases"/>
    <property type="match status" value="1"/>
</dbReference>
<comment type="caution">
    <text evidence="7">The sequence shown here is derived from an EMBL/GenBank/DDBJ whole genome shotgun (WGS) entry which is preliminary data.</text>
</comment>
<evidence type="ECO:0000256" key="1">
    <source>
        <dbReference type="ARBA" id="ARBA00007401"/>
    </source>
</evidence>
<dbReference type="Gene3D" id="2.60.40.10">
    <property type="entry name" value="Immunoglobulins"/>
    <property type="match status" value="2"/>
</dbReference>
<dbReference type="InterPro" id="IPR011013">
    <property type="entry name" value="Gal_mutarotase_sf_dom"/>
</dbReference>
<dbReference type="EMBL" id="MU865928">
    <property type="protein sequence ID" value="KAK4451337.1"/>
    <property type="molecule type" value="Genomic_DNA"/>
</dbReference>
<dbReference type="InterPro" id="IPR006103">
    <property type="entry name" value="Glyco_hydro_2_cat"/>
</dbReference>
<dbReference type="Gene3D" id="2.60.120.260">
    <property type="entry name" value="Galactose-binding domain-like"/>
    <property type="match status" value="1"/>
</dbReference>
<dbReference type="Gene3D" id="2.70.98.10">
    <property type="match status" value="1"/>
</dbReference>
<dbReference type="InterPro" id="IPR004199">
    <property type="entry name" value="B-gal_small/dom_5"/>
</dbReference>
<keyword evidence="2 5" id="KW-0378">Hydrolase</keyword>
<keyword evidence="3 5" id="KW-0326">Glycosidase</keyword>
<evidence type="ECO:0000256" key="4">
    <source>
        <dbReference type="ARBA" id="ARBA00032230"/>
    </source>
</evidence>
<dbReference type="InterPro" id="IPR023232">
    <property type="entry name" value="Glyco_hydro_2_AS"/>
</dbReference>
<evidence type="ECO:0000313" key="7">
    <source>
        <dbReference type="EMBL" id="KAK4451337.1"/>
    </source>
</evidence>
<dbReference type="InterPro" id="IPR032312">
    <property type="entry name" value="LacZ_4"/>
</dbReference>
<dbReference type="PROSITE" id="PS00719">
    <property type="entry name" value="GLYCOSYL_HYDROL_F2_1"/>
    <property type="match status" value="1"/>
</dbReference>
<dbReference type="SMART" id="SM01038">
    <property type="entry name" value="Bgal_small_N"/>
    <property type="match status" value="1"/>
</dbReference>
<dbReference type="InterPro" id="IPR023230">
    <property type="entry name" value="Glyco_hydro_2_CS"/>
</dbReference>
<reference evidence="7" key="1">
    <citation type="journal article" date="2023" name="Mol. Phylogenet. Evol.">
        <title>Genome-scale phylogeny and comparative genomics of the fungal order Sordariales.</title>
        <authorList>
            <person name="Hensen N."/>
            <person name="Bonometti L."/>
            <person name="Westerberg I."/>
            <person name="Brannstrom I.O."/>
            <person name="Guillou S."/>
            <person name="Cros-Aarteil S."/>
            <person name="Calhoun S."/>
            <person name="Haridas S."/>
            <person name="Kuo A."/>
            <person name="Mondo S."/>
            <person name="Pangilinan J."/>
            <person name="Riley R."/>
            <person name="LaButti K."/>
            <person name="Andreopoulos B."/>
            <person name="Lipzen A."/>
            <person name="Chen C."/>
            <person name="Yan M."/>
            <person name="Daum C."/>
            <person name="Ng V."/>
            <person name="Clum A."/>
            <person name="Steindorff A."/>
            <person name="Ohm R.A."/>
            <person name="Martin F."/>
            <person name="Silar P."/>
            <person name="Natvig D.O."/>
            <person name="Lalanne C."/>
            <person name="Gautier V."/>
            <person name="Ament-Velasquez S.L."/>
            <person name="Kruys A."/>
            <person name="Hutchinson M.I."/>
            <person name="Powell A.J."/>
            <person name="Barry K."/>
            <person name="Miller A.N."/>
            <person name="Grigoriev I.V."/>
            <person name="Debuchy R."/>
            <person name="Gladieux P."/>
            <person name="Hiltunen Thoren M."/>
            <person name="Johannesson H."/>
        </authorList>
    </citation>
    <scope>NUCLEOTIDE SEQUENCE</scope>
    <source>
        <strain evidence="7">PSN243</strain>
    </source>
</reference>
<evidence type="ECO:0000259" key="6">
    <source>
        <dbReference type="SMART" id="SM01038"/>
    </source>
</evidence>
<protein>
    <recommendedName>
        <fullName evidence="4">Lactase</fullName>
    </recommendedName>
</protein>
<dbReference type="InterPro" id="IPR006104">
    <property type="entry name" value="Glyco_hydro_2_N"/>
</dbReference>
<proteinExistence type="inferred from homology"/>
<dbReference type="PRINTS" id="PR00132">
    <property type="entry name" value="GLHYDRLASE2"/>
</dbReference>
<name>A0AAV9GSW1_9PEZI</name>
<dbReference type="Pfam" id="PF02837">
    <property type="entry name" value="Glyco_hydro_2_N"/>
    <property type="match status" value="1"/>
</dbReference>
<dbReference type="InterPro" id="IPR008979">
    <property type="entry name" value="Galactose-bd-like_sf"/>
</dbReference>
<dbReference type="Gene3D" id="3.20.20.80">
    <property type="entry name" value="Glycosidases"/>
    <property type="match status" value="1"/>
</dbReference>